<dbReference type="EMBL" id="QFWV02000004">
    <property type="protein sequence ID" value="RKF07646.1"/>
    <property type="molecule type" value="Genomic_DNA"/>
</dbReference>
<evidence type="ECO:0000256" key="2">
    <source>
        <dbReference type="ARBA" id="ARBA00023015"/>
    </source>
</evidence>
<dbReference type="PANTHER" id="PTHR34294:SF1">
    <property type="entry name" value="TRANSCRIPTIONAL REGULATOR LSRR"/>
    <property type="match status" value="1"/>
</dbReference>
<keyword evidence="7" id="KW-1185">Reference proteome</keyword>
<dbReference type="InterPro" id="IPR007324">
    <property type="entry name" value="Sugar-bd_dom_put"/>
</dbReference>
<dbReference type="Pfam" id="PF04198">
    <property type="entry name" value="Sugar-bind"/>
    <property type="match status" value="1"/>
</dbReference>
<comment type="caution">
    <text evidence="6">The sequence shown here is derived from an EMBL/GenBank/DDBJ whole genome shotgun (WGS) entry which is preliminary data.</text>
</comment>
<dbReference type="PANTHER" id="PTHR34294">
    <property type="entry name" value="TRANSCRIPTIONAL REGULATOR-RELATED"/>
    <property type="match status" value="1"/>
</dbReference>
<gene>
    <name evidence="6" type="ORF">DEM25_007730</name>
</gene>
<dbReference type="OrthoDB" id="9808171at2"/>
<name>A0A3A8ACJ7_9HYPH</name>
<keyword evidence="3" id="KW-0238">DNA-binding</keyword>
<evidence type="ECO:0000256" key="1">
    <source>
        <dbReference type="ARBA" id="ARBA00010466"/>
    </source>
</evidence>
<dbReference type="Gene3D" id="1.10.10.10">
    <property type="entry name" value="Winged helix-like DNA-binding domain superfamily/Winged helix DNA-binding domain"/>
    <property type="match status" value="1"/>
</dbReference>
<accession>A0A3A8ACJ7</accession>
<dbReference type="Proteomes" id="UP000246132">
    <property type="component" value="Unassembled WGS sequence"/>
</dbReference>
<keyword evidence="2" id="KW-0805">Transcription regulation</keyword>
<dbReference type="Gene3D" id="3.40.50.1360">
    <property type="match status" value="1"/>
</dbReference>
<dbReference type="AlphaFoldDB" id="A0A3A8ACJ7"/>
<comment type="similarity">
    <text evidence="1">Belongs to the SorC transcriptional regulatory family.</text>
</comment>
<dbReference type="RefSeq" id="WP_109765543.1">
    <property type="nucleotide sequence ID" value="NZ_CP159474.1"/>
</dbReference>
<proteinExistence type="inferred from homology"/>
<dbReference type="InterPro" id="IPR037171">
    <property type="entry name" value="NagB/RpiA_transferase-like"/>
</dbReference>
<dbReference type="InterPro" id="IPR051054">
    <property type="entry name" value="SorC_transcr_regulators"/>
</dbReference>
<evidence type="ECO:0000256" key="4">
    <source>
        <dbReference type="ARBA" id="ARBA00023163"/>
    </source>
</evidence>
<reference evidence="6 7" key="1">
    <citation type="journal article" date="2018" name="Int. J. Syst. Bacteriol.">
        <title>Oceaniradius stylonemae gen. nov., sp. nov., isolated from a red alga, Stylonema cornu-cervi.</title>
        <authorList>
            <person name="Jeong S."/>
        </authorList>
    </citation>
    <scope>NUCLEOTIDE SEQUENCE [LARGE SCALE GENOMIC DNA]</scope>
    <source>
        <strain evidence="6 7">StC1</strain>
    </source>
</reference>
<evidence type="ECO:0000313" key="7">
    <source>
        <dbReference type="Proteomes" id="UP000246132"/>
    </source>
</evidence>
<organism evidence="6 7">
    <name type="scientific">Oceaniradius stylonematis</name>
    <dbReference type="NCBI Taxonomy" id="2184161"/>
    <lineage>
        <taxon>Bacteria</taxon>
        <taxon>Pseudomonadati</taxon>
        <taxon>Pseudomonadota</taxon>
        <taxon>Alphaproteobacteria</taxon>
        <taxon>Hyphomicrobiales</taxon>
        <taxon>Ahrensiaceae</taxon>
        <taxon>Oceaniradius</taxon>
    </lineage>
</organism>
<evidence type="ECO:0000259" key="5">
    <source>
        <dbReference type="Pfam" id="PF04198"/>
    </source>
</evidence>
<protein>
    <submittedName>
        <fullName evidence="6">Transcriptional regulator</fullName>
    </submittedName>
</protein>
<dbReference type="GO" id="GO:0030246">
    <property type="term" value="F:carbohydrate binding"/>
    <property type="evidence" value="ECO:0007669"/>
    <property type="project" value="InterPro"/>
</dbReference>
<keyword evidence="4" id="KW-0804">Transcription</keyword>
<evidence type="ECO:0000313" key="6">
    <source>
        <dbReference type="EMBL" id="RKF07646.1"/>
    </source>
</evidence>
<dbReference type="GO" id="GO:0003677">
    <property type="term" value="F:DNA binding"/>
    <property type="evidence" value="ECO:0007669"/>
    <property type="project" value="UniProtKB-KW"/>
</dbReference>
<feature type="domain" description="Sugar-binding" evidence="5">
    <location>
        <begin position="66"/>
        <end position="319"/>
    </location>
</feature>
<dbReference type="SUPFAM" id="SSF100950">
    <property type="entry name" value="NagB/RpiA/CoA transferase-like"/>
    <property type="match status" value="1"/>
</dbReference>
<dbReference type="InterPro" id="IPR036388">
    <property type="entry name" value="WH-like_DNA-bd_sf"/>
</dbReference>
<sequence>MSRKPKTEILDAEEQLLVRLAYACEVQGLTQGQAAETFGITRLRVNKALAEARERGLVRVSINSPLGACVELEHELCDAFDLDSATVAPVAGENFNIHTILGSALGQFLTRFLAREEVCLFGMSWGNTLNMATRFIEPLDRPDLEITSVMGGLAKGSDVNSYEITTRLADLCNAAHSYFTAPVYTASLESRNILRAQQEFRRSIEKIRAADGLALAAGDMANSLLLADGLPDDVTIAELVEAGAVGDIMGYFLDQYGQPIDHEINQRILGLDIEDLNDLPNVIVAAGGINKVPIIRAILKRGCVNHLVIDERAALCLLEPVR</sequence>
<evidence type="ECO:0000256" key="3">
    <source>
        <dbReference type="ARBA" id="ARBA00023125"/>
    </source>
</evidence>